<evidence type="ECO:0000259" key="2">
    <source>
        <dbReference type="Pfam" id="PF07238"/>
    </source>
</evidence>
<dbReference type="InterPro" id="IPR009875">
    <property type="entry name" value="PilZ_domain"/>
</dbReference>
<dbReference type="AlphaFoldDB" id="A0A1G7QTI3"/>
<dbReference type="Proteomes" id="UP000323502">
    <property type="component" value="Unassembled WGS sequence"/>
</dbReference>
<name>A0A1G7QTI3_9SPHN</name>
<dbReference type="EMBL" id="FNBI01000009">
    <property type="protein sequence ID" value="SDG01836.1"/>
    <property type="molecule type" value="Genomic_DNA"/>
</dbReference>
<feature type="transmembrane region" description="Helical" evidence="1">
    <location>
        <begin position="178"/>
        <end position="199"/>
    </location>
</feature>
<evidence type="ECO:0000313" key="6">
    <source>
        <dbReference type="Proteomes" id="UP000436801"/>
    </source>
</evidence>
<sequence length="200" mass="21452">MPAKLSDGRYVYGPFTFPLHCCLERLGNDMPIAAQMTSDDRGFARFTVDLNATLRDKITRPHDVTIEDLSLTGFRLSGAPDLPVGASISIGFAGIGTHQARIMRRDADIYGCEFITPITQDMLHMALHTPIEAPIAFLPAVGAPRSDGMRATASIAEPLQLGDAPEPYVEPYAPRTKLTIAVIAAVAAWAAAIGLYLSVA</sequence>
<evidence type="ECO:0000313" key="4">
    <source>
        <dbReference type="EMBL" id="SDG01836.1"/>
    </source>
</evidence>
<accession>A0A1G7QTI3</accession>
<protein>
    <submittedName>
        <fullName evidence="4">PilZ domain-containing protein</fullName>
    </submittedName>
</protein>
<keyword evidence="1" id="KW-0812">Transmembrane</keyword>
<dbReference type="EMBL" id="WSUT01000002">
    <property type="protein sequence ID" value="MWC42348.1"/>
    <property type="molecule type" value="Genomic_DNA"/>
</dbReference>
<evidence type="ECO:0000313" key="5">
    <source>
        <dbReference type="Proteomes" id="UP000323502"/>
    </source>
</evidence>
<evidence type="ECO:0000313" key="3">
    <source>
        <dbReference type="EMBL" id="MWC42348.1"/>
    </source>
</evidence>
<keyword evidence="1" id="KW-0472">Membrane</keyword>
<gene>
    <name evidence="3" type="ORF">GQR91_01555</name>
    <name evidence="4" type="ORF">SAMN05216557_10940</name>
</gene>
<evidence type="ECO:0000256" key="1">
    <source>
        <dbReference type="SAM" id="Phobius"/>
    </source>
</evidence>
<proteinExistence type="predicted"/>
<organism evidence="4 5">
    <name type="scientific">Sphingomonas carotinifaciens</name>
    <dbReference type="NCBI Taxonomy" id="1166323"/>
    <lineage>
        <taxon>Bacteria</taxon>
        <taxon>Pseudomonadati</taxon>
        <taxon>Pseudomonadota</taxon>
        <taxon>Alphaproteobacteria</taxon>
        <taxon>Sphingomonadales</taxon>
        <taxon>Sphingomonadaceae</taxon>
        <taxon>Sphingomonas</taxon>
    </lineage>
</organism>
<dbReference type="Proteomes" id="UP000436801">
    <property type="component" value="Unassembled WGS sequence"/>
</dbReference>
<dbReference type="GO" id="GO:0035438">
    <property type="term" value="F:cyclic-di-GMP binding"/>
    <property type="evidence" value="ECO:0007669"/>
    <property type="project" value="InterPro"/>
</dbReference>
<keyword evidence="5" id="KW-1185">Reference proteome</keyword>
<dbReference type="RefSeq" id="WP_149683351.1">
    <property type="nucleotide sequence ID" value="NZ_FNBI01000009.1"/>
</dbReference>
<dbReference type="Gene3D" id="2.40.10.220">
    <property type="entry name" value="predicted glycosyltransferase like domains"/>
    <property type="match status" value="1"/>
</dbReference>
<keyword evidence="1" id="KW-1133">Transmembrane helix</keyword>
<reference evidence="4 5" key="1">
    <citation type="submission" date="2016-10" db="EMBL/GenBank/DDBJ databases">
        <authorList>
            <person name="Varghese N."/>
            <person name="Submissions S."/>
        </authorList>
    </citation>
    <scope>NUCLEOTIDE SEQUENCE [LARGE SCALE GENOMIC DNA]</scope>
    <source>
        <strain evidence="4 5">S7-754</strain>
    </source>
</reference>
<dbReference type="OrthoDB" id="7478714at2"/>
<dbReference type="SUPFAM" id="SSF141371">
    <property type="entry name" value="PilZ domain-like"/>
    <property type="match status" value="1"/>
</dbReference>
<reference evidence="3 6" key="2">
    <citation type="submission" date="2019-12" db="EMBL/GenBank/DDBJ databases">
        <authorList>
            <person name="Zheng J."/>
        </authorList>
    </citation>
    <scope>NUCLEOTIDE SEQUENCE [LARGE SCALE GENOMIC DNA]</scope>
    <source>
        <strain evidence="3 6">DSM 27347</strain>
    </source>
</reference>
<dbReference type="Pfam" id="PF07238">
    <property type="entry name" value="PilZ"/>
    <property type="match status" value="1"/>
</dbReference>
<feature type="domain" description="PilZ" evidence="2">
    <location>
        <begin position="40"/>
        <end position="122"/>
    </location>
</feature>